<proteinExistence type="predicted"/>
<evidence type="ECO:0000313" key="3">
    <source>
        <dbReference type="EMBL" id="CAB3237525.1"/>
    </source>
</evidence>
<sequence length="397" mass="43422">MSDSVNMSLDEIIKQNRASRSRGRGGVNTRGRGGGNVRGGRGRGRGGGPRGRGRGSVNRSNSQSRPGTPNAGRARSRSRGPGGRSQSLSRSQSRNRSLSQSRNRSRSQQRRSNSRARSASRSRSRLRGLTPKGRAGLEDTSQMPQLVRRGGRLNRGGMNNRLQQTNLNMKIQGGIHSRLGVNTRRGMYNLRRPLAVAKRGISKRGRGLTTANQYSAVGLRSDQILKERRQNMLLRNNIIRSQTFTRSRNNSYSSASQLTVSVANDFAKRRRNSVGSAGYLNKQSLAQLNNQFGGYNTRRGPASVKSMGSNRSNRSNQSNASRRSTKTRGRGRGGNRGVGRNFINKHVLNAQLQKEIASLQGKTYGVTTSNGETPAGVNITVVPTVTKQTLHQRFAST</sequence>
<keyword evidence="4" id="KW-1185">Reference proteome</keyword>
<dbReference type="Proteomes" id="UP000494256">
    <property type="component" value="Unassembled WGS sequence"/>
</dbReference>
<feature type="compositionally biased region" description="Low complexity" evidence="1">
    <location>
        <begin position="55"/>
        <end position="73"/>
    </location>
</feature>
<accession>A0A8S0ZEZ7</accession>
<evidence type="ECO:0000313" key="5">
    <source>
        <dbReference type="Proteomes" id="UP000494256"/>
    </source>
</evidence>
<feature type="compositionally biased region" description="Gly residues" evidence="1">
    <location>
        <begin position="24"/>
        <end position="50"/>
    </location>
</feature>
<feature type="compositionally biased region" description="Low complexity" evidence="1">
    <location>
        <begin position="84"/>
        <end position="102"/>
    </location>
</feature>
<organism evidence="2 4">
    <name type="scientific">Arctia plantaginis</name>
    <name type="common">Wood tiger moth</name>
    <name type="synonym">Phalaena plantaginis</name>
    <dbReference type="NCBI Taxonomy" id="874455"/>
    <lineage>
        <taxon>Eukaryota</taxon>
        <taxon>Metazoa</taxon>
        <taxon>Ecdysozoa</taxon>
        <taxon>Arthropoda</taxon>
        <taxon>Hexapoda</taxon>
        <taxon>Insecta</taxon>
        <taxon>Pterygota</taxon>
        <taxon>Neoptera</taxon>
        <taxon>Endopterygota</taxon>
        <taxon>Lepidoptera</taxon>
        <taxon>Glossata</taxon>
        <taxon>Ditrysia</taxon>
        <taxon>Noctuoidea</taxon>
        <taxon>Erebidae</taxon>
        <taxon>Arctiinae</taxon>
        <taxon>Arctia</taxon>
    </lineage>
</organism>
<dbReference type="EMBL" id="CADEBD010000303">
    <property type="protein sequence ID" value="CAB3237525.1"/>
    <property type="molecule type" value="Genomic_DNA"/>
</dbReference>
<feature type="compositionally biased region" description="Basic residues" evidence="1">
    <location>
        <begin position="103"/>
        <end position="126"/>
    </location>
</feature>
<feature type="region of interest" description="Disordered" evidence="1">
    <location>
        <begin position="291"/>
        <end position="340"/>
    </location>
</feature>
<dbReference type="Proteomes" id="UP000494106">
    <property type="component" value="Unassembled WGS sequence"/>
</dbReference>
<name>A0A8S0ZEZ7_ARCPL</name>
<dbReference type="AlphaFoldDB" id="A0A8S0ZEZ7"/>
<feature type="compositionally biased region" description="Low complexity" evidence="1">
    <location>
        <begin position="309"/>
        <end position="322"/>
    </location>
</feature>
<evidence type="ECO:0000256" key="1">
    <source>
        <dbReference type="SAM" id="MobiDB-lite"/>
    </source>
</evidence>
<gene>
    <name evidence="2" type="ORF">APLA_LOCUS4426</name>
    <name evidence="3" type="ORF">APLA_LOCUS7920</name>
</gene>
<comment type="caution">
    <text evidence="2">The sequence shown here is derived from an EMBL/GenBank/DDBJ whole genome shotgun (WGS) entry which is preliminary data.</text>
</comment>
<evidence type="ECO:0000313" key="4">
    <source>
        <dbReference type="Proteomes" id="UP000494106"/>
    </source>
</evidence>
<feature type="region of interest" description="Disordered" evidence="1">
    <location>
        <begin position="1"/>
        <end position="159"/>
    </location>
</feature>
<evidence type="ECO:0000313" key="2">
    <source>
        <dbReference type="EMBL" id="CAB3231300.1"/>
    </source>
</evidence>
<dbReference type="OrthoDB" id="6375466at2759"/>
<feature type="compositionally biased region" description="Basic residues" evidence="1">
    <location>
        <begin position="323"/>
        <end position="333"/>
    </location>
</feature>
<dbReference type="EMBL" id="CADEBC010000438">
    <property type="protein sequence ID" value="CAB3231300.1"/>
    <property type="molecule type" value="Genomic_DNA"/>
</dbReference>
<reference evidence="4 5" key="1">
    <citation type="submission" date="2020-04" db="EMBL/GenBank/DDBJ databases">
        <authorList>
            <person name="Wallbank WR R."/>
            <person name="Pardo Diaz C."/>
            <person name="Kozak K."/>
            <person name="Martin S."/>
            <person name="Jiggins C."/>
            <person name="Moest M."/>
            <person name="Warren A I."/>
            <person name="Byers J.R.P. K."/>
            <person name="Montejo-Kovacevich G."/>
            <person name="Yen C E."/>
        </authorList>
    </citation>
    <scope>NUCLEOTIDE SEQUENCE [LARGE SCALE GENOMIC DNA]</scope>
</reference>
<protein>
    <submittedName>
        <fullName evidence="2">Uncharacterized protein</fullName>
    </submittedName>
</protein>